<name>K0RQN5_THAOC</name>
<evidence type="ECO:0000313" key="2">
    <source>
        <dbReference type="EMBL" id="EJK55410.1"/>
    </source>
</evidence>
<evidence type="ECO:0000313" key="3">
    <source>
        <dbReference type="Proteomes" id="UP000266841"/>
    </source>
</evidence>
<evidence type="ECO:0000256" key="1">
    <source>
        <dbReference type="SAM" id="MobiDB-lite"/>
    </source>
</evidence>
<organism evidence="2 3">
    <name type="scientific">Thalassiosira oceanica</name>
    <name type="common">Marine diatom</name>
    <dbReference type="NCBI Taxonomy" id="159749"/>
    <lineage>
        <taxon>Eukaryota</taxon>
        <taxon>Sar</taxon>
        <taxon>Stramenopiles</taxon>
        <taxon>Ochrophyta</taxon>
        <taxon>Bacillariophyta</taxon>
        <taxon>Coscinodiscophyceae</taxon>
        <taxon>Thalassiosirophycidae</taxon>
        <taxon>Thalassiosirales</taxon>
        <taxon>Thalassiosiraceae</taxon>
        <taxon>Thalassiosira</taxon>
    </lineage>
</organism>
<dbReference type="AlphaFoldDB" id="K0RQN5"/>
<comment type="caution">
    <text evidence="2">The sequence shown here is derived from an EMBL/GenBank/DDBJ whole genome shotgun (WGS) entry which is preliminary data.</text>
</comment>
<reference evidence="2 3" key="1">
    <citation type="journal article" date="2012" name="Genome Biol.">
        <title>Genome and low-iron response of an oceanic diatom adapted to chronic iron limitation.</title>
        <authorList>
            <person name="Lommer M."/>
            <person name="Specht M."/>
            <person name="Roy A.S."/>
            <person name="Kraemer L."/>
            <person name="Andreson R."/>
            <person name="Gutowska M.A."/>
            <person name="Wolf J."/>
            <person name="Bergner S.V."/>
            <person name="Schilhabel M.B."/>
            <person name="Klostermeier U.C."/>
            <person name="Beiko R.G."/>
            <person name="Rosenstiel P."/>
            <person name="Hippler M."/>
            <person name="Laroche J."/>
        </authorList>
    </citation>
    <scope>NUCLEOTIDE SEQUENCE [LARGE SCALE GENOMIC DNA]</scope>
    <source>
        <strain evidence="2 3">CCMP1005</strain>
    </source>
</reference>
<proteinExistence type="predicted"/>
<dbReference type="Proteomes" id="UP000266841">
    <property type="component" value="Unassembled WGS sequence"/>
</dbReference>
<feature type="region of interest" description="Disordered" evidence="1">
    <location>
        <begin position="131"/>
        <end position="161"/>
    </location>
</feature>
<sequence>MAFHDKARGRGAGVDRAREKTTEGRSLLIGAPHEGARQSELWVSHTHTPGTLEFVCDFTKIGHLNVLMPTTMDADATMNEDPDDLAAAFFRREAEKERLKNTLPVMDWVNIIRATNEVKSETDKIIDPSSWLVKTMPPEPTKRGGSSGITGIHVLDPMPKK</sequence>
<feature type="region of interest" description="Disordered" evidence="1">
    <location>
        <begin position="1"/>
        <end position="31"/>
    </location>
</feature>
<gene>
    <name evidence="2" type="ORF">THAOC_24861</name>
</gene>
<dbReference type="EMBL" id="AGNL01034087">
    <property type="protein sequence ID" value="EJK55410.1"/>
    <property type="molecule type" value="Genomic_DNA"/>
</dbReference>
<protein>
    <submittedName>
        <fullName evidence="2">Uncharacterized protein</fullName>
    </submittedName>
</protein>
<feature type="compositionally biased region" description="Basic and acidic residues" evidence="1">
    <location>
        <begin position="1"/>
        <end position="23"/>
    </location>
</feature>
<keyword evidence="3" id="KW-1185">Reference proteome</keyword>
<accession>K0RQN5</accession>